<feature type="compositionally biased region" description="Basic and acidic residues" evidence="1">
    <location>
        <begin position="117"/>
        <end position="131"/>
    </location>
</feature>
<organism evidence="3 4">
    <name type="scientific">Microlunatus flavus</name>
    <dbReference type="NCBI Taxonomy" id="1036181"/>
    <lineage>
        <taxon>Bacteria</taxon>
        <taxon>Bacillati</taxon>
        <taxon>Actinomycetota</taxon>
        <taxon>Actinomycetes</taxon>
        <taxon>Propionibacteriales</taxon>
        <taxon>Propionibacteriaceae</taxon>
        <taxon>Microlunatus</taxon>
    </lineage>
</organism>
<sequence>MSISTDDLGRITEQTDVRTADGDRLGSVHQVYTSDTTGDPAWVTVKTGLFGTQESFVPLGDAAFDGDDIRVGVTKDAVHGAPRVDTDGHLTPEEEDELYRHYGLHNPDRGGVGNDQDGDRFGTDRDDRGHDAAAAGTAGAAGAGLGAVGHHDRDDRAGEFDATDDDRTARAGDDDLGHDPDRDQGHDQGHGAAAAGAGGAAGAALGGGVGRDRTDDDTDVTPRHADTSGTAGTDLDTDDRSVAAENGPEHADTSGTGTGTGTGQGDQEAVRPGERTTRLRRYVVTERVVQTVEELPDEDDSSR</sequence>
<protein>
    <submittedName>
        <fullName evidence="3">PRC-barrel domain-containing protein</fullName>
    </submittedName>
</protein>
<dbReference type="EMBL" id="FOFA01000001">
    <property type="protein sequence ID" value="SEP74117.1"/>
    <property type="molecule type" value="Genomic_DNA"/>
</dbReference>
<feature type="compositionally biased region" description="Basic and acidic residues" evidence="1">
    <location>
        <begin position="210"/>
        <end position="226"/>
    </location>
</feature>
<evidence type="ECO:0000256" key="1">
    <source>
        <dbReference type="SAM" id="MobiDB-lite"/>
    </source>
</evidence>
<keyword evidence="4" id="KW-1185">Reference proteome</keyword>
<evidence type="ECO:0000259" key="2">
    <source>
        <dbReference type="Pfam" id="PF05239"/>
    </source>
</evidence>
<evidence type="ECO:0000313" key="4">
    <source>
        <dbReference type="Proteomes" id="UP000198504"/>
    </source>
</evidence>
<dbReference type="RefSeq" id="WP_091177553.1">
    <property type="nucleotide sequence ID" value="NZ_FOFA01000001.1"/>
</dbReference>
<feature type="compositionally biased region" description="Basic and acidic residues" evidence="1">
    <location>
        <begin position="238"/>
        <end position="252"/>
    </location>
</feature>
<reference evidence="4" key="1">
    <citation type="submission" date="2016-10" db="EMBL/GenBank/DDBJ databases">
        <authorList>
            <person name="Varghese N."/>
            <person name="Submissions S."/>
        </authorList>
    </citation>
    <scope>NUCLEOTIDE SEQUENCE [LARGE SCALE GENOMIC DNA]</scope>
    <source>
        <strain evidence="4">CGMCC 4.6856</strain>
    </source>
</reference>
<dbReference type="AlphaFoldDB" id="A0A1H9ACA1"/>
<dbReference type="Pfam" id="PF05239">
    <property type="entry name" value="PRC"/>
    <property type="match status" value="1"/>
</dbReference>
<dbReference type="Proteomes" id="UP000198504">
    <property type="component" value="Unassembled WGS sequence"/>
</dbReference>
<feature type="compositionally biased region" description="Gly residues" evidence="1">
    <location>
        <begin position="196"/>
        <end position="209"/>
    </location>
</feature>
<feature type="region of interest" description="Disordered" evidence="1">
    <location>
        <begin position="102"/>
        <end position="279"/>
    </location>
</feature>
<evidence type="ECO:0000313" key="3">
    <source>
        <dbReference type="EMBL" id="SEP74117.1"/>
    </source>
</evidence>
<feature type="compositionally biased region" description="Basic and acidic residues" evidence="1">
    <location>
        <begin position="7"/>
        <end position="21"/>
    </location>
</feature>
<proteinExistence type="predicted"/>
<dbReference type="InterPro" id="IPR027275">
    <property type="entry name" value="PRC-brl_dom"/>
</dbReference>
<accession>A0A1H9ACA1</accession>
<dbReference type="GO" id="GO:0019684">
    <property type="term" value="P:photosynthesis, light reaction"/>
    <property type="evidence" value="ECO:0007669"/>
    <property type="project" value="InterPro"/>
</dbReference>
<gene>
    <name evidence="3" type="ORF">SAMN05421756_101550</name>
</gene>
<feature type="domain" description="PRC-barrel" evidence="2">
    <location>
        <begin position="15"/>
        <end position="77"/>
    </location>
</feature>
<dbReference type="SUPFAM" id="SSF50346">
    <property type="entry name" value="PRC-barrel domain"/>
    <property type="match status" value="1"/>
</dbReference>
<feature type="region of interest" description="Disordered" evidence="1">
    <location>
        <begin position="1"/>
        <end position="21"/>
    </location>
</feature>
<dbReference type="GO" id="GO:0030077">
    <property type="term" value="C:plasma membrane light-harvesting complex"/>
    <property type="evidence" value="ECO:0007669"/>
    <property type="project" value="InterPro"/>
</dbReference>
<dbReference type="InterPro" id="IPR014747">
    <property type="entry name" value="Bac_photo_RC_H_C"/>
</dbReference>
<feature type="compositionally biased region" description="Basic and acidic residues" evidence="1">
    <location>
        <begin position="149"/>
        <end position="189"/>
    </location>
</feature>
<dbReference type="InterPro" id="IPR011033">
    <property type="entry name" value="PRC_barrel-like_sf"/>
</dbReference>
<feature type="compositionally biased region" description="Basic and acidic residues" evidence="1">
    <location>
        <begin position="268"/>
        <end position="277"/>
    </location>
</feature>
<name>A0A1H9ACA1_9ACTN</name>
<dbReference type="Gene3D" id="3.90.50.10">
    <property type="entry name" value="Photosynthetic Reaction Center, subunit H, domain 2"/>
    <property type="match status" value="1"/>
</dbReference>
<dbReference type="STRING" id="1036181.SAMN05421756_101550"/>
<dbReference type="OrthoDB" id="3712018at2"/>